<dbReference type="EMBL" id="CP015518">
    <property type="protein sequence ID" value="APG25022.1"/>
    <property type="molecule type" value="Genomic_DNA"/>
</dbReference>
<dbReference type="Proteomes" id="UP000182264">
    <property type="component" value="Chromosome"/>
</dbReference>
<protein>
    <submittedName>
        <fullName evidence="3">Uncharacterized protein</fullName>
    </submittedName>
</protein>
<name>A0A1L3GGE9_SYNAC</name>
<evidence type="ECO:0000313" key="3">
    <source>
        <dbReference type="EMBL" id="APG25022.1"/>
    </source>
</evidence>
<sequence>MNPQDMLALLTGPQGLLLLIGVMLLVLIGLLYRRTGKLLAAICSELSAVREAIQQLADRADAAQSEVPLPSMPVPEGEQRAYKGEPSEMVPSGVAPIPDELPASVASSLAGAVPETKDLADAEGYFSADVEEMAPHSVTETAAEPMSDAEDLFDAGTGAASGEEMGAIGIGPEFSGENEEVAPEPLVESGADAEADAAEPFESAGVSEGAFQFVVPDAGAVADLEPAVEPVAFAAGDPESASRFEFNVTHSGSASTDADAVEAAFVEQAAGMPDEFVDDSPPDMAETRDSEEPVFEEDMDEDDSLSRQAPSVGPLDAGAEVPPEPAMPSPVPGQETCLIPLPGNPDQPEVGVARCSACGRKIAYPMRLSGKRMRCPACRSVAVLP</sequence>
<dbReference type="OrthoDB" id="5387774at2"/>
<feature type="transmembrane region" description="Helical" evidence="2">
    <location>
        <begin position="12"/>
        <end position="32"/>
    </location>
</feature>
<accession>A0A1L3GGE9</accession>
<keyword evidence="2" id="KW-0472">Membrane</keyword>
<evidence type="ECO:0000313" key="4">
    <source>
        <dbReference type="Proteomes" id="UP000182264"/>
    </source>
</evidence>
<dbReference type="KEGG" id="pace:A6070_02310"/>
<dbReference type="RefSeq" id="WP_072286871.1">
    <property type="nucleotide sequence ID" value="NZ_CP015455.1"/>
</dbReference>
<dbReference type="AlphaFoldDB" id="A0A1L3GGE9"/>
<proteinExistence type="predicted"/>
<feature type="compositionally biased region" description="Acidic residues" evidence="1">
    <location>
        <begin position="292"/>
        <end position="303"/>
    </location>
</feature>
<keyword evidence="2" id="KW-1133">Transmembrane helix</keyword>
<evidence type="ECO:0000256" key="1">
    <source>
        <dbReference type="SAM" id="MobiDB-lite"/>
    </source>
</evidence>
<keyword evidence="2" id="KW-0812">Transmembrane</keyword>
<evidence type="ECO:0000256" key="2">
    <source>
        <dbReference type="SAM" id="Phobius"/>
    </source>
</evidence>
<feature type="region of interest" description="Disordered" evidence="1">
    <location>
        <begin position="272"/>
        <end position="343"/>
    </location>
</feature>
<dbReference type="STRING" id="29542.A6070_02310"/>
<keyword evidence="4" id="KW-1185">Reference proteome</keyword>
<feature type="compositionally biased region" description="Pro residues" evidence="1">
    <location>
        <begin position="322"/>
        <end position="331"/>
    </location>
</feature>
<reference evidence="3 4" key="1">
    <citation type="journal article" date="2017" name="Genome Announc.">
        <title>Complete Genome Sequences of Two Acetylene-Fermenting Pelobacter acetylenicus Strains.</title>
        <authorList>
            <person name="Sutton J.M."/>
            <person name="Baesman S.M."/>
            <person name="Fierst J.L."/>
            <person name="Poret-Peterson A.T."/>
            <person name="Oremland R.S."/>
            <person name="Dunlap D.S."/>
            <person name="Akob D.M."/>
        </authorList>
    </citation>
    <scope>NUCLEOTIDE SEQUENCE [LARGE SCALE GENOMIC DNA]</scope>
    <source>
        <strain evidence="3 4">DSM 3247</strain>
    </source>
</reference>
<organism evidence="3 4">
    <name type="scientific">Syntrophotalea acetylenica</name>
    <name type="common">Pelobacter acetylenicus</name>
    <dbReference type="NCBI Taxonomy" id="29542"/>
    <lineage>
        <taxon>Bacteria</taxon>
        <taxon>Pseudomonadati</taxon>
        <taxon>Thermodesulfobacteriota</taxon>
        <taxon>Desulfuromonadia</taxon>
        <taxon>Desulfuromonadales</taxon>
        <taxon>Syntrophotaleaceae</taxon>
        <taxon>Syntrophotalea</taxon>
    </lineage>
</organism>
<gene>
    <name evidence="3" type="ORF">A7E75_08340</name>
</gene>